<gene>
    <name evidence="2" type="ORF">H5410_004316</name>
</gene>
<dbReference type="OrthoDB" id="24683at2759"/>
<dbReference type="EMBL" id="JACXVP010000001">
    <property type="protein sequence ID" value="KAG5632599.1"/>
    <property type="molecule type" value="Genomic_DNA"/>
</dbReference>
<evidence type="ECO:0000313" key="3">
    <source>
        <dbReference type="Proteomes" id="UP000824120"/>
    </source>
</evidence>
<proteinExistence type="predicted"/>
<protein>
    <submittedName>
        <fullName evidence="2">Uncharacterized protein</fullName>
    </submittedName>
</protein>
<keyword evidence="3" id="KW-1185">Reference proteome</keyword>
<organism evidence="2 3">
    <name type="scientific">Solanum commersonii</name>
    <name type="common">Commerson's wild potato</name>
    <name type="synonym">Commerson's nightshade</name>
    <dbReference type="NCBI Taxonomy" id="4109"/>
    <lineage>
        <taxon>Eukaryota</taxon>
        <taxon>Viridiplantae</taxon>
        <taxon>Streptophyta</taxon>
        <taxon>Embryophyta</taxon>
        <taxon>Tracheophyta</taxon>
        <taxon>Spermatophyta</taxon>
        <taxon>Magnoliopsida</taxon>
        <taxon>eudicotyledons</taxon>
        <taxon>Gunneridae</taxon>
        <taxon>Pentapetalae</taxon>
        <taxon>asterids</taxon>
        <taxon>lamiids</taxon>
        <taxon>Solanales</taxon>
        <taxon>Solanaceae</taxon>
        <taxon>Solanoideae</taxon>
        <taxon>Solaneae</taxon>
        <taxon>Solanum</taxon>
    </lineage>
</organism>
<comment type="caution">
    <text evidence="2">The sequence shown here is derived from an EMBL/GenBank/DDBJ whole genome shotgun (WGS) entry which is preliminary data.</text>
</comment>
<name>A0A9J6B849_SOLCO</name>
<evidence type="ECO:0000256" key="1">
    <source>
        <dbReference type="SAM" id="MobiDB-lite"/>
    </source>
</evidence>
<dbReference type="PANTHER" id="PTHR46238:SF8">
    <property type="entry name" value="ENDONUCLEASE_EXONUCLEASE_PHOSPHATASE DOMAIN-CONTAINING PROTEIN"/>
    <property type="match status" value="1"/>
</dbReference>
<reference evidence="2 3" key="1">
    <citation type="submission" date="2020-09" db="EMBL/GenBank/DDBJ databases">
        <title>De no assembly of potato wild relative species, Solanum commersonii.</title>
        <authorList>
            <person name="Cho K."/>
        </authorList>
    </citation>
    <scope>NUCLEOTIDE SEQUENCE [LARGE SCALE GENOMIC DNA]</scope>
    <source>
        <strain evidence="2">LZ3.2</strain>
        <tissue evidence="2">Leaf</tissue>
    </source>
</reference>
<dbReference type="PANTHER" id="PTHR46238">
    <property type="entry name" value="REVERSE TRANSCRIPTASE DOMAIN-CONTAINING PROTEIN"/>
    <property type="match status" value="1"/>
</dbReference>
<accession>A0A9J6B849</accession>
<feature type="region of interest" description="Disordered" evidence="1">
    <location>
        <begin position="91"/>
        <end position="113"/>
    </location>
</feature>
<dbReference type="AlphaFoldDB" id="A0A9J6B849"/>
<sequence>MRLASRVLCDKKIPPRLKGKFYRVVVRPALLYGAECWPVKNAHVQKIHIAKMRMLRWIEGGSGLYGGQTEGSETEMVWTCEDTVRRHPSEEVRGVGCRGKLPDNPNHISNIDK</sequence>
<evidence type="ECO:0000313" key="2">
    <source>
        <dbReference type="EMBL" id="KAG5632599.1"/>
    </source>
</evidence>
<dbReference type="Proteomes" id="UP000824120">
    <property type="component" value="Chromosome 1"/>
</dbReference>